<dbReference type="RefSeq" id="WP_121897761.1">
    <property type="nucleotide sequence ID" value="NZ_RCNT01000004.1"/>
</dbReference>
<dbReference type="OrthoDB" id="5918880at2"/>
<reference evidence="1 2" key="1">
    <citation type="submission" date="2018-10" db="EMBL/GenBank/DDBJ databases">
        <authorList>
            <person name="Jung H.S."/>
            <person name="Jeon C.O."/>
        </authorList>
    </citation>
    <scope>NUCLEOTIDE SEQUENCE [LARGE SCALE GENOMIC DNA]</scope>
    <source>
        <strain evidence="1 2">MA-7-27</strain>
    </source>
</reference>
<protein>
    <submittedName>
        <fullName evidence="1">DUF2478 domain-containing protein</fullName>
    </submittedName>
</protein>
<sequence length="173" mass="18143">MRLGVIYPQQKAGADALLRGLAARLEAGGLRLAGTVQSNAARADGGRCDMDLRVLGGGPGIRISQSLGPGSRGCRLDLSALEGAVEEVRARMTPDTDLVIINKFGKHEAEGRGFRPLIADALALGLPVLTAANTLNRFAFESFAAGLAETVPADPDRLQAWIDDVLGDQRIAV</sequence>
<dbReference type="AlphaFoldDB" id="A0A3L9Y090"/>
<organism evidence="1 2">
    <name type="scientific">Rhodophyticola porphyridii</name>
    <dbReference type="NCBI Taxonomy" id="1852017"/>
    <lineage>
        <taxon>Bacteria</taxon>
        <taxon>Pseudomonadati</taxon>
        <taxon>Pseudomonadota</taxon>
        <taxon>Alphaproteobacteria</taxon>
        <taxon>Rhodobacterales</taxon>
        <taxon>Roseobacteraceae</taxon>
        <taxon>Rhodophyticola</taxon>
    </lineage>
</organism>
<accession>A0A3L9Y090</accession>
<gene>
    <name evidence="1" type="ORF">D9R08_09205</name>
</gene>
<dbReference type="InterPro" id="IPR018912">
    <property type="entry name" value="DUF2478"/>
</dbReference>
<dbReference type="InterPro" id="IPR027417">
    <property type="entry name" value="P-loop_NTPase"/>
</dbReference>
<dbReference type="Pfam" id="PF10649">
    <property type="entry name" value="DUF2478"/>
    <property type="match status" value="1"/>
</dbReference>
<keyword evidence="2" id="KW-1185">Reference proteome</keyword>
<comment type="caution">
    <text evidence="1">The sequence shown here is derived from an EMBL/GenBank/DDBJ whole genome shotgun (WGS) entry which is preliminary data.</text>
</comment>
<dbReference type="EMBL" id="RCNT01000004">
    <property type="protein sequence ID" value="RMA42281.1"/>
    <property type="molecule type" value="Genomic_DNA"/>
</dbReference>
<dbReference type="Proteomes" id="UP000281343">
    <property type="component" value="Unassembled WGS sequence"/>
</dbReference>
<evidence type="ECO:0000313" key="1">
    <source>
        <dbReference type="EMBL" id="RMA42281.1"/>
    </source>
</evidence>
<name>A0A3L9Y090_9RHOB</name>
<evidence type="ECO:0000313" key="2">
    <source>
        <dbReference type="Proteomes" id="UP000281343"/>
    </source>
</evidence>
<proteinExistence type="predicted"/>
<dbReference type="Gene3D" id="3.40.50.300">
    <property type="entry name" value="P-loop containing nucleotide triphosphate hydrolases"/>
    <property type="match status" value="1"/>
</dbReference>